<name>A0AAE1BUU6_PETCI</name>
<evidence type="ECO:0000313" key="3">
    <source>
        <dbReference type="Proteomes" id="UP001286313"/>
    </source>
</evidence>
<feature type="region of interest" description="Disordered" evidence="1">
    <location>
        <begin position="1"/>
        <end position="33"/>
    </location>
</feature>
<gene>
    <name evidence="2" type="ORF">Pcinc_036496</name>
</gene>
<evidence type="ECO:0000313" key="2">
    <source>
        <dbReference type="EMBL" id="KAK3857240.1"/>
    </source>
</evidence>
<dbReference type="EMBL" id="JAWQEG010005656">
    <property type="protein sequence ID" value="KAK3857240.1"/>
    <property type="molecule type" value="Genomic_DNA"/>
</dbReference>
<dbReference type="Proteomes" id="UP001286313">
    <property type="component" value="Unassembled WGS sequence"/>
</dbReference>
<feature type="compositionally biased region" description="Basic and acidic residues" evidence="1">
    <location>
        <begin position="1"/>
        <end position="32"/>
    </location>
</feature>
<reference evidence="2" key="1">
    <citation type="submission" date="2023-10" db="EMBL/GenBank/DDBJ databases">
        <title>Genome assemblies of two species of porcelain crab, Petrolisthes cinctipes and Petrolisthes manimaculis (Anomura: Porcellanidae).</title>
        <authorList>
            <person name="Angst P."/>
        </authorList>
    </citation>
    <scope>NUCLEOTIDE SEQUENCE</scope>
    <source>
        <strain evidence="2">PB745_01</strain>
        <tissue evidence="2">Gill</tissue>
    </source>
</reference>
<comment type="caution">
    <text evidence="2">The sequence shown here is derived from an EMBL/GenBank/DDBJ whole genome shotgun (WGS) entry which is preliminary data.</text>
</comment>
<evidence type="ECO:0000256" key="1">
    <source>
        <dbReference type="SAM" id="MobiDB-lite"/>
    </source>
</evidence>
<sequence length="140" mass="16943">MPQHLPESRDQNMDYSEADWKLKKTRGKESSSKRTYGFKKHLIHYKDKRHAEVDNTFNIIGYRRLKKNPEDGFKKAELRRRIKEAFDPITRKRDPGWVNWGCELKMKNRLNSYIYGIYFPEFVNVDPDWGRIRYTRSTVL</sequence>
<organism evidence="2 3">
    <name type="scientific">Petrolisthes cinctipes</name>
    <name type="common">Flat porcelain crab</name>
    <dbReference type="NCBI Taxonomy" id="88211"/>
    <lineage>
        <taxon>Eukaryota</taxon>
        <taxon>Metazoa</taxon>
        <taxon>Ecdysozoa</taxon>
        <taxon>Arthropoda</taxon>
        <taxon>Crustacea</taxon>
        <taxon>Multicrustacea</taxon>
        <taxon>Malacostraca</taxon>
        <taxon>Eumalacostraca</taxon>
        <taxon>Eucarida</taxon>
        <taxon>Decapoda</taxon>
        <taxon>Pleocyemata</taxon>
        <taxon>Anomura</taxon>
        <taxon>Galatheoidea</taxon>
        <taxon>Porcellanidae</taxon>
        <taxon>Petrolisthes</taxon>
    </lineage>
</organism>
<keyword evidence="3" id="KW-1185">Reference proteome</keyword>
<dbReference type="AlphaFoldDB" id="A0AAE1BUU6"/>
<protein>
    <submittedName>
        <fullName evidence="2">Uncharacterized protein</fullName>
    </submittedName>
</protein>
<proteinExistence type="predicted"/>
<accession>A0AAE1BUU6</accession>